<protein>
    <submittedName>
        <fullName evidence="2">PAC2 family protein</fullName>
    </submittedName>
</protein>
<organism evidence="2">
    <name type="scientific">Sinomonas puerhi</name>
    <dbReference type="NCBI Taxonomy" id="3238584"/>
    <lineage>
        <taxon>Bacteria</taxon>
        <taxon>Bacillati</taxon>
        <taxon>Actinomycetota</taxon>
        <taxon>Actinomycetes</taxon>
        <taxon>Micrococcales</taxon>
        <taxon>Micrococcaceae</taxon>
        <taxon>Sinomonas</taxon>
    </lineage>
</organism>
<evidence type="ECO:0000313" key="2">
    <source>
        <dbReference type="EMBL" id="XDP47185.1"/>
    </source>
</evidence>
<dbReference type="EMBL" id="CP163302">
    <property type="protein sequence ID" value="XDP47185.1"/>
    <property type="molecule type" value="Genomic_DNA"/>
</dbReference>
<sequence length="303" mass="33445">MNEFDADAPAPHPGLFPTPGPGERVTVMLAAFEGWNDAGEAATDALRFLRRAFAAQRVGSIDADDFYDFQFTRPTVRQTGSGRRRIKWPTTKVSTARVEGQPVDLVFVQGTEPSYRWRAFTDELIEYVDDLDIDYLIVVGALLADVPHSRPIPVTATSEDDGLRERLNLEASQYEGPTGIVGVFADAADHHGTPTLSLWAAVPHYVAQSPSPKAQLAILHRIEELLQIPLDTNELAEDAEAWERGVNELATEDPEVAAYIHQLEEAKDTADLPEASGESIAREFERYLKRRGKENPGRDNPAG</sequence>
<evidence type="ECO:0000256" key="1">
    <source>
        <dbReference type="SAM" id="MobiDB-lite"/>
    </source>
</evidence>
<feature type="compositionally biased region" description="Pro residues" evidence="1">
    <location>
        <begin position="10"/>
        <end position="20"/>
    </location>
</feature>
<accession>A0AB39LA18</accession>
<name>A0AB39LA18_9MICC</name>
<proteinExistence type="predicted"/>
<dbReference type="InterPro" id="IPR038389">
    <property type="entry name" value="PSMG2_sf"/>
</dbReference>
<dbReference type="SUPFAM" id="SSF159659">
    <property type="entry name" value="Cgl1923-like"/>
    <property type="match status" value="1"/>
</dbReference>
<feature type="region of interest" description="Disordered" evidence="1">
    <location>
        <begin position="1"/>
        <end position="20"/>
    </location>
</feature>
<dbReference type="RefSeq" id="WP_307958247.1">
    <property type="nucleotide sequence ID" value="NZ_CP163302.1"/>
</dbReference>
<dbReference type="Pfam" id="PF09754">
    <property type="entry name" value="PAC2"/>
    <property type="match status" value="1"/>
</dbReference>
<dbReference type="InterPro" id="IPR019151">
    <property type="entry name" value="Proteasome_assmbl_chaperone_2"/>
</dbReference>
<dbReference type="InterPro" id="IPR008492">
    <property type="entry name" value="Rv2714-like"/>
</dbReference>
<dbReference type="PIRSF" id="PIRSF028754">
    <property type="entry name" value="UCP028754"/>
    <property type="match status" value="1"/>
</dbReference>
<gene>
    <name evidence="2" type="ORF">AB5L97_09515</name>
</gene>
<dbReference type="KEGG" id="spue:AB5L97_09515"/>
<reference evidence="2" key="1">
    <citation type="submission" date="2024-07" db="EMBL/GenBank/DDBJ databases">
        <authorList>
            <person name="fu j."/>
        </authorList>
    </citation>
    <scope>NUCLEOTIDE SEQUENCE</scope>
    <source>
        <strain evidence="2">P10A9</strain>
    </source>
</reference>
<dbReference type="Gene3D" id="3.40.50.10900">
    <property type="entry name" value="PAC-like subunit"/>
    <property type="match status" value="1"/>
</dbReference>
<dbReference type="AlphaFoldDB" id="A0AB39LA18"/>